<dbReference type="SUPFAM" id="SSF50985">
    <property type="entry name" value="RCC1/BLIP-II"/>
    <property type="match status" value="1"/>
</dbReference>
<gene>
    <name evidence="4" type="ORF">OMM_06065</name>
</gene>
<dbReference type="InterPro" id="IPR009091">
    <property type="entry name" value="RCC1/BLIP-II"/>
</dbReference>
<reference evidence="5" key="1">
    <citation type="submission" date="2012-11" db="EMBL/GenBank/DDBJ databases">
        <authorList>
            <person name="Lucero-Rivera Y.E."/>
            <person name="Tovar-Ramirez D."/>
        </authorList>
    </citation>
    <scope>NUCLEOTIDE SEQUENCE [LARGE SCALE GENOMIC DNA]</scope>
    <source>
        <strain evidence="5">Araruama</strain>
    </source>
</reference>
<evidence type="ECO:0000256" key="1">
    <source>
        <dbReference type="ARBA" id="ARBA00022658"/>
    </source>
</evidence>
<dbReference type="PANTHER" id="PTHR45982">
    <property type="entry name" value="REGULATOR OF CHROMOSOME CONDENSATION"/>
    <property type="match status" value="1"/>
</dbReference>
<dbReference type="InterPro" id="IPR051553">
    <property type="entry name" value="Ran_GTPase-activating"/>
</dbReference>
<evidence type="ECO:0000259" key="3">
    <source>
        <dbReference type="Pfam" id="PF25390"/>
    </source>
</evidence>
<proteinExistence type="predicted"/>
<organism evidence="4 5">
    <name type="scientific">Candidatus Magnetoglobus multicellularis str. Araruama</name>
    <dbReference type="NCBI Taxonomy" id="890399"/>
    <lineage>
        <taxon>Bacteria</taxon>
        <taxon>Pseudomonadati</taxon>
        <taxon>Thermodesulfobacteriota</taxon>
        <taxon>Desulfobacteria</taxon>
        <taxon>Desulfobacterales</taxon>
        <taxon>Desulfobacteraceae</taxon>
        <taxon>Candidatus Magnetoglobus</taxon>
    </lineage>
</organism>
<accession>A0A1V1NSB1</accession>
<evidence type="ECO:0000256" key="2">
    <source>
        <dbReference type="ARBA" id="ARBA00022737"/>
    </source>
</evidence>
<dbReference type="PROSITE" id="PS50012">
    <property type="entry name" value="RCC1_3"/>
    <property type="match status" value="4"/>
</dbReference>
<sequence>MKASTWVQLPTLSHVTMLDTGFDHSLALKDDGTVWAWGINERGNPKSMYQTIPLQVPGLYNVTTLAAGSSHSIALKDDGSVWSWGDDYNGELGNGSNKKNASSPLQILELFDITNLSTESSSSHNLVIKGDKTLWAWGLNQSGQLGDGTTTDKLSPVLLNDLSHFSQIATGSDHSVALKEDGSVWAWGFNSSGQLGDGTRINKSGPVEVNGLTHITRVVAGTAYSLALKDDGTVWEWGKNLFRKYDNINHYP</sequence>
<keyword evidence="1" id="KW-0344">Guanine-nucleotide releasing factor</keyword>
<dbReference type="InterPro" id="IPR058923">
    <property type="entry name" value="RCC1-like_dom"/>
</dbReference>
<dbReference type="PROSITE" id="PS00626">
    <property type="entry name" value="RCC1_2"/>
    <property type="match status" value="2"/>
</dbReference>
<evidence type="ECO:0000313" key="4">
    <source>
        <dbReference type="EMBL" id="ETR65376.1"/>
    </source>
</evidence>
<feature type="domain" description="RCC1-like" evidence="3">
    <location>
        <begin position="14"/>
        <end position="240"/>
    </location>
</feature>
<protein>
    <submittedName>
        <fullName evidence="4">BNR repeat-containing protein</fullName>
    </submittedName>
</protein>
<dbReference type="GO" id="GO:0005085">
    <property type="term" value="F:guanyl-nucleotide exchange factor activity"/>
    <property type="evidence" value="ECO:0007669"/>
    <property type="project" value="TreeGrafter"/>
</dbReference>
<dbReference type="GO" id="GO:0005737">
    <property type="term" value="C:cytoplasm"/>
    <property type="evidence" value="ECO:0007669"/>
    <property type="project" value="TreeGrafter"/>
</dbReference>
<dbReference type="Pfam" id="PF25390">
    <property type="entry name" value="WD40_RLD"/>
    <property type="match status" value="1"/>
</dbReference>
<dbReference type="InterPro" id="IPR000408">
    <property type="entry name" value="Reg_chr_condens"/>
</dbReference>
<keyword evidence="2" id="KW-0677">Repeat</keyword>
<comment type="caution">
    <text evidence="4">The sequence shown here is derived from an EMBL/GenBank/DDBJ whole genome shotgun (WGS) entry which is preliminary data.</text>
</comment>
<dbReference type="PANTHER" id="PTHR45982:SF1">
    <property type="entry name" value="REGULATOR OF CHROMOSOME CONDENSATION"/>
    <property type="match status" value="1"/>
</dbReference>
<name>A0A1V1NSB1_9BACT</name>
<dbReference type="PRINTS" id="PR00633">
    <property type="entry name" value="RCCNDNSATION"/>
</dbReference>
<dbReference type="Proteomes" id="UP000189670">
    <property type="component" value="Unassembled WGS sequence"/>
</dbReference>
<dbReference type="AlphaFoldDB" id="A0A1V1NSB1"/>
<evidence type="ECO:0000313" key="5">
    <source>
        <dbReference type="Proteomes" id="UP000189670"/>
    </source>
</evidence>
<dbReference type="EMBL" id="ATBP01002885">
    <property type="protein sequence ID" value="ETR65376.1"/>
    <property type="molecule type" value="Genomic_DNA"/>
</dbReference>
<dbReference type="Gene3D" id="2.130.10.30">
    <property type="entry name" value="Regulator of chromosome condensation 1/beta-lactamase-inhibitor protein II"/>
    <property type="match status" value="2"/>
</dbReference>